<dbReference type="Proteomes" id="UP000228886">
    <property type="component" value="Unassembled WGS sequence"/>
</dbReference>
<evidence type="ECO:0000313" key="3">
    <source>
        <dbReference type="Proteomes" id="UP000228886"/>
    </source>
</evidence>
<dbReference type="AlphaFoldDB" id="A0A2M7E7R5"/>
<dbReference type="SUPFAM" id="SSF143011">
    <property type="entry name" value="RelE-like"/>
    <property type="match status" value="1"/>
</dbReference>
<keyword evidence="1" id="KW-1277">Toxin-antitoxin system</keyword>
<dbReference type="InterPro" id="IPR035093">
    <property type="entry name" value="RelE/ParE_toxin_dom_sf"/>
</dbReference>
<accession>A0A2M7E7R5</accession>
<dbReference type="Gene3D" id="3.30.2310.20">
    <property type="entry name" value="RelE-like"/>
    <property type="match status" value="1"/>
</dbReference>
<protein>
    <recommendedName>
        <fullName evidence="4">Type II toxin-antitoxin system RelE/ParE family toxin</fullName>
    </recommendedName>
</protein>
<dbReference type="Pfam" id="PF05016">
    <property type="entry name" value="ParE_toxin"/>
    <property type="match status" value="1"/>
</dbReference>
<name>A0A2M7E7R5_9BACT</name>
<evidence type="ECO:0000256" key="1">
    <source>
        <dbReference type="ARBA" id="ARBA00022649"/>
    </source>
</evidence>
<organism evidence="2 3">
    <name type="scientific">bacterium (Candidatus Ratteibacteria) CG01_land_8_20_14_3_00_40_19</name>
    <dbReference type="NCBI Taxonomy" id="2014290"/>
    <lineage>
        <taxon>Bacteria</taxon>
        <taxon>Candidatus Ratteibacteria</taxon>
    </lineage>
</organism>
<sequence>MAYKVIALPSAISDLEKLSPDIKIKLLRKIKWLGENAEYIIHYRLKNMPSDLEGLCRIHFASYRITYWMLREKKVIKIYRVGDRKEIYRRFLSG</sequence>
<dbReference type="EMBL" id="PETL01000278">
    <property type="protein sequence ID" value="PIV63745.1"/>
    <property type="molecule type" value="Genomic_DNA"/>
</dbReference>
<gene>
    <name evidence="2" type="ORF">COS11_05780</name>
</gene>
<proteinExistence type="predicted"/>
<comment type="caution">
    <text evidence="2">The sequence shown here is derived from an EMBL/GenBank/DDBJ whole genome shotgun (WGS) entry which is preliminary data.</text>
</comment>
<dbReference type="InterPro" id="IPR007712">
    <property type="entry name" value="RelE/ParE_toxin"/>
</dbReference>
<reference evidence="3" key="1">
    <citation type="submission" date="2017-09" db="EMBL/GenBank/DDBJ databases">
        <title>Depth-based differentiation of microbial function through sediment-hosted aquifers and enrichment of novel symbionts in the deep terrestrial subsurface.</title>
        <authorList>
            <person name="Probst A.J."/>
            <person name="Ladd B."/>
            <person name="Jarett J.K."/>
            <person name="Geller-Mcgrath D.E."/>
            <person name="Sieber C.M.K."/>
            <person name="Emerson J.B."/>
            <person name="Anantharaman K."/>
            <person name="Thomas B.C."/>
            <person name="Malmstrom R."/>
            <person name="Stieglmeier M."/>
            <person name="Klingl A."/>
            <person name="Woyke T."/>
            <person name="Ryan C.M."/>
            <person name="Banfield J.F."/>
        </authorList>
    </citation>
    <scope>NUCLEOTIDE SEQUENCE [LARGE SCALE GENOMIC DNA]</scope>
</reference>
<evidence type="ECO:0000313" key="2">
    <source>
        <dbReference type="EMBL" id="PIV63745.1"/>
    </source>
</evidence>
<evidence type="ECO:0008006" key="4">
    <source>
        <dbReference type="Google" id="ProtNLM"/>
    </source>
</evidence>